<protein>
    <submittedName>
        <fullName evidence="3">TonB-dependent receptor</fullName>
    </submittedName>
</protein>
<feature type="domain" description="Outer membrane protein beta-barrel" evidence="2">
    <location>
        <begin position="453"/>
        <end position="906"/>
    </location>
</feature>
<evidence type="ECO:0000313" key="4">
    <source>
        <dbReference type="Proteomes" id="UP001325680"/>
    </source>
</evidence>
<reference evidence="3 4" key="1">
    <citation type="submission" date="2023-12" db="EMBL/GenBank/DDBJ databases">
        <title>Genome sequencing and assembly of bacterial species from a model synthetic community.</title>
        <authorList>
            <person name="Hogle S.L."/>
        </authorList>
    </citation>
    <scope>NUCLEOTIDE SEQUENCE [LARGE SCALE GENOMIC DNA]</scope>
    <source>
        <strain evidence="3 4">HAMBI_3031</strain>
    </source>
</reference>
<organism evidence="3 4">
    <name type="scientific">Niabella yanshanensis</name>
    <dbReference type="NCBI Taxonomy" id="577386"/>
    <lineage>
        <taxon>Bacteria</taxon>
        <taxon>Pseudomonadati</taxon>
        <taxon>Bacteroidota</taxon>
        <taxon>Chitinophagia</taxon>
        <taxon>Chitinophagales</taxon>
        <taxon>Chitinophagaceae</taxon>
        <taxon>Niabella</taxon>
    </lineage>
</organism>
<gene>
    <name evidence="3" type="ORF">U0035_01205</name>
</gene>
<dbReference type="Pfam" id="PF14905">
    <property type="entry name" value="OMP_b-brl_3"/>
    <property type="match status" value="1"/>
</dbReference>
<evidence type="ECO:0000259" key="2">
    <source>
        <dbReference type="Pfam" id="PF14905"/>
    </source>
</evidence>
<dbReference type="InterPro" id="IPR041700">
    <property type="entry name" value="OMP_b-brl_3"/>
</dbReference>
<evidence type="ECO:0000256" key="1">
    <source>
        <dbReference type="SAM" id="MobiDB-lite"/>
    </source>
</evidence>
<dbReference type="Proteomes" id="UP001325680">
    <property type="component" value="Chromosome"/>
</dbReference>
<name>A0ABZ0W9D0_9BACT</name>
<dbReference type="EMBL" id="CP139960">
    <property type="protein sequence ID" value="WQD38760.1"/>
    <property type="molecule type" value="Genomic_DNA"/>
</dbReference>
<evidence type="ECO:0000313" key="3">
    <source>
        <dbReference type="EMBL" id="WQD38760.1"/>
    </source>
</evidence>
<keyword evidence="3" id="KW-0675">Receptor</keyword>
<accession>A0ABZ0W9D0</accession>
<feature type="region of interest" description="Disordered" evidence="1">
    <location>
        <begin position="918"/>
        <end position="944"/>
    </location>
</feature>
<dbReference type="RefSeq" id="WP_114792680.1">
    <property type="nucleotide sequence ID" value="NZ_CP139960.1"/>
</dbReference>
<dbReference type="Pfam" id="PF13620">
    <property type="entry name" value="CarboxypepD_reg"/>
    <property type="match status" value="1"/>
</dbReference>
<sequence>MRLAGFFLFMMLGISGYAQTIKGTLMDPVEGIAVKGVTIQLLKASDSATLKTTMSDSSGTFLFANLEPGNYVLRTTAIGFEAFARAVSLTTAEPSVDMDDVYIPKKTTTLEGVVIVASAPAVSQKGDTTQFSASQYKVNPDATVEDLIKKMPGITVGRDGTVTGQGEQVRKVTVDGKDFFGDDANMALRNLPAEVVDKIQLFDRLSDQAQLTGFDDGNTLKSINIVTRGGMRNGQFGRIFAGYGTDNTYTAGGNTSFFKGDRRFTLIGNFNNINIQNFAQQDLLGMMSGGGRGGRGGFGGGGFGGGLGGGMFFGQAGGINTTNAFGLNYSDKWGKKINVSGSYFFSNGRNVNETETFSPTITRDGRVLNLTTRNASESNSNNHRFNMRFEYKLDSSNTITYIPSWNFQDNTSRSTNYTSAIYADGDSSYISDASGNSNRNGFNIGNNLMYRRAFKKAGRSFSLSLQANFSKNDGENFNLTNIDKYEEINLPNVRDQYRTNPTNSASYSARMNFTEPLGKNGILELSYTPAKRINKRNQETFDYDGAGYTLPNIPQSNQFENTVVTHNGGFNYRLGRGRDNQLSAGFDLQYSNLYSERTRPTIGKVDQNFFAFLPNLMWNKKVGKYGNARVFYRSGTDFPSIDQLQDVIDSSSQTSIIVGNPSLQQAYNHRGTLRYIYANTKNSNSITANVSFNLIDKYISTDVVNDKGITNTTYINLDGYRNFSGLLVYAFPVRFIKSNFNITSNYSYGKTPSKYNGVTGFVTRNTFGGGVVLSSNVSEFVDFTVNYDINYTQTSSTLNNASAGQNYLQQSPGANLNLLSKSGWFFNSSIAYQNYKLENAEGVEYTLWNAAIGKKFLSKKQAELKLSVFDILKQNNNFSQTLNNFNLIQTTTTRVLQQYFMLTFTYSLRNFGKANTAAPGGDWRGGSSPFPGRPQGGPPSFRGQ</sequence>
<dbReference type="SUPFAM" id="SSF49478">
    <property type="entry name" value="Cna protein B-type domain"/>
    <property type="match status" value="1"/>
</dbReference>
<keyword evidence="4" id="KW-1185">Reference proteome</keyword>
<dbReference type="Gene3D" id="2.60.40.1120">
    <property type="entry name" value="Carboxypeptidase-like, regulatory domain"/>
    <property type="match status" value="1"/>
</dbReference>
<proteinExistence type="predicted"/>
<dbReference type="SUPFAM" id="SSF56935">
    <property type="entry name" value="Porins"/>
    <property type="match status" value="1"/>
</dbReference>